<sequence length="261" mass="29278">MNITLGFSPCPNDTFMFAALVNGWIDTKGLSFTVLMEDVETLNEWAASTRLDVTKMSFHRSLSLLDQYTLLQSGAALGNGCGPLLISNAHPQKEDILAGPVLLPGNWTTAHLLFNIFYPGCLDKQFVVFNEIEEMLLQDKAVAGVIIHENRFTYEALGLHKVMDLGEAWETKTGLPIPLGGIFTAHHISDEIRSSIETLIKESIQFGYLHPEIVMPYVRQFSQTMDEEVMKSHIKLYVNDFSLDLGEKGRESIRILKKMSL</sequence>
<dbReference type="InterPro" id="IPR030869">
    <property type="entry name" value="MqnD"/>
</dbReference>
<evidence type="ECO:0000313" key="5">
    <source>
        <dbReference type="EMBL" id="MBK9984153.1"/>
    </source>
</evidence>
<dbReference type="EC" id="4.1.99.29" evidence="4"/>
<evidence type="ECO:0000256" key="2">
    <source>
        <dbReference type="ARBA" id="ARBA00022428"/>
    </source>
</evidence>
<evidence type="ECO:0000256" key="1">
    <source>
        <dbReference type="ARBA" id="ARBA00004863"/>
    </source>
</evidence>
<comment type="function">
    <text evidence="4">Catalyzes the conversion of cyclic dehypoxanthine futalosine (cyclic DHFL) into 1,4-dihydroxy-6-naphthoate, a step in the biosynthesis of menaquinone (MK, vitamin K2).</text>
</comment>
<dbReference type="EMBL" id="JADKGY010000029">
    <property type="protein sequence ID" value="MBK9984153.1"/>
    <property type="molecule type" value="Genomic_DNA"/>
</dbReference>
<comment type="caution">
    <text evidence="5">The sequence shown here is derived from an EMBL/GenBank/DDBJ whole genome shotgun (WGS) entry which is preliminary data.</text>
</comment>
<dbReference type="Proteomes" id="UP000808337">
    <property type="component" value="Unassembled WGS sequence"/>
</dbReference>
<dbReference type="AlphaFoldDB" id="A0A9D7SVU0"/>
<dbReference type="HAMAP" id="MF_00996">
    <property type="entry name" value="MqnD"/>
    <property type="match status" value="1"/>
</dbReference>
<dbReference type="CDD" id="cd13635">
    <property type="entry name" value="PBP2_Ttha1568_Mqnd"/>
    <property type="match status" value="1"/>
</dbReference>
<evidence type="ECO:0000256" key="4">
    <source>
        <dbReference type="HAMAP-Rule" id="MF_00996"/>
    </source>
</evidence>
<comment type="caution">
    <text evidence="4">Lacks conserved residue(s) required for the propagation of feature annotation.</text>
</comment>
<feature type="binding site" evidence="4">
    <location>
        <begin position="109"/>
        <end position="110"/>
    </location>
    <ligand>
        <name>substrate</name>
    </ligand>
</feature>
<reference evidence="5 6" key="1">
    <citation type="submission" date="2020-10" db="EMBL/GenBank/DDBJ databases">
        <title>Connecting structure to function with the recovery of over 1000 high-quality activated sludge metagenome-assembled genomes encoding full-length rRNA genes using long-read sequencing.</title>
        <authorList>
            <person name="Singleton C.M."/>
            <person name="Petriglieri F."/>
            <person name="Kristensen J.M."/>
            <person name="Kirkegaard R.H."/>
            <person name="Michaelsen T.Y."/>
            <person name="Andersen M.H."/>
            <person name="Karst S.M."/>
            <person name="Dueholm M.S."/>
            <person name="Nielsen P.H."/>
            <person name="Albertsen M."/>
        </authorList>
    </citation>
    <scope>NUCLEOTIDE SEQUENCE [LARGE SCALE GENOMIC DNA]</scope>
    <source>
        <strain evidence="5">Ribe_18-Q3-R11-54_MAXAC.273</strain>
    </source>
</reference>
<comment type="similarity">
    <text evidence="4">Belongs to the MqnA/MqnD family. MqnD subfamily.</text>
</comment>
<dbReference type="InterPro" id="IPR003773">
    <property type="entry name" value="Menaquinone_biosynth"/>
</dbReference>
<dbReference type="GO" id="GO:0016830">
    <property type="term" value="F:carbon-carbon lyase activity"/>
    <property type="evidence" value="ECO:0007669"/>
    <property type="project" value="UniProtKB-UniRule"/>
</dbReference>
<name>A0A9D7SVU0_9BACT</name>
<accession>A0A9D7SVU0</accession>
<comment type="catalytic activity">
    <reaction evidence="4">
        <text>cyclic dehypoxanthinylfutalosinate = 1,4-dihydroxy-6-naphthoate + dihydroxyacetone</text>
        <dbReference type="Rhea" id="RHEA:33087"/>
        <dbReference type="ChEBI" id="CHEBI:16016"/>
        <dbReference type="ChEBI" id="CHEBI:64254"/>
        <dbReference type="ChEBI" id="CHEBI:64270"/>
        <dbReference type="EC" id="4.1.99.29"/>
    </reaction>
</comment>
<dbReference type="GO" id="GO:0009234">
    <property type="term" value="P:menaquinone biosynthetic process"/>
    <property type="evidence" value="ECO:0007669"/>
    <property type="project" value="UniProtKB-UniRule"/>
</dbReference>
<evidence type="ECO:0000256" key="3">
    <source>
        <dbReference type="ARBA" id="ARBA00023239"/>
    </source>
</evidence>
<proteinExistence type="inferred from homology"/>
<dbReference type="Pfam" id="PF02621">
    <property type="entry name" value="VitK2_biosynth"/>
    <property type="match status" value="1"/>
</dbReference>
<dbReference type="PANTHER" id="PTHR37167:SF1">
    <property type="entry name" value="1,4-DIHYDROXY-6-NAPHTOATE SYNTHASE"/>
    <property type="match status" value="1"/>
</dbReference>
<feature type="active site" description="Proton acceptor" evidence="4">
    <location>
        <position position="148"/>
    </location>
</feature>
<keyword evidence="3 4" id="KW-0456">Lyase</keyword>
<dbReference type="PANTHER" id="PTHR37167">
    <property type="entry name" value="1,4-DIHYDROXY-6-NAPHTOATE SYNTHASE"/>
    <property type="match status" value="1"/>
</dbReference>
<keyword evidence="2 4" id="KW-0474">Menaquinone biosynthesis</keyword>
<dbReference type="Gene3D" id="3.40.190.10">
    <property type="entry name" value="Periplasmic binding protein-like II"/>
    <property type="match status" value="2"/>
</dbReference>
<organism evidence="5 6">
    <name type="scientific">Candidatus Opimibacter skivensis</name>
    <dbReference type="NCBI Taxonomy" id="2982028"/>
    <lineage>
        <taxon>Bacteria</taxon>
        <taxon>Pseudomonadati</taxon>
        <taxon>Bacteroidota</taxon>
        <taxon>Saprospiria</taxon>
        <taxon>Saprospirales</taxon>
        <taxon>Saprospiraceae</taxon>
        <taxon>Candidatus Opimibacter</taxon>
    </lineage>
</organism>
<evidence type="ECO:0000313" key="6">
    <source>
        <dbReference type="Proteomes" id="UP000808337"/>
    </source>
</evidence>
<protein>
    <recommendedName>
        <fullName evidence="4">1,4-dihydroxy-6-naphtoate synthase</fullName>
        <ecNumber evidence="4">4.1.99.29</ecNumber>
    </recommendedName>
    <alternativeName>
        <fullName evidence="4">Menaquinone biosynthetic enzyme MqnD</fullName>
    </alternativeName>
</protein>
<gene>
    <name evidence="4" type="primary">mqnD</name>
    <name evidence="5" type="ORF">IPP15_17585</name>
</gene>
<dbReference type="SUPFAM" id="SSF53850">
    <property type="entry name" value="Periplasmic binding protein-like II"/>
    <property type="match status" value="1"/>
</dbReference>
<comment type="pathway">
    <text evidence="1 4">Quinol/quinone metabolism; menaquinone biosynthesis.</text>
</comment>